<accession>A0A4Y9Y4L6</accession>
<name>A0A4Y9Y4L6_9APHY</name>
<comment type="caution">
    <text evidence="2">The sequence shown here is derived from an EMBL/GenBank/DDBJ whole genome shotgun (WGS) entry which is preliminary data.</text>
</comment>
<evidence type="ECO:0000256" key="1">
    <source>
        <dbReference type="SAM" id="MobiDB-lite"/>
    </source>
</evidence>
<feature type="compositionally biased region" description="Polar residues" evidence="1">
    <location>
        <begin position="23"/>
        <end position="37"/>
    </location>
</feature>
<sequence length="230" mass="24938">MGAASRSPCSPLPPSEALFHSPAHSSTKPGTRRITSNIEDDLIHRTRDSSRDPPRAHVVLPEAQTQNERQRVSVTPPPYPRRIVALRLGTGDHVRPREMQHDWHVSTAPVAAQTQTQTRIRRHGEPAPAPIILPRFRQRNGLPTPVVPPLIPVGPNDTSVCVPRAHLHLLLVPQVQYALVVLPGRSLPNTPPAAWALARAQTVQMASVGLIGNPSAHPAFNGQDGLCDSA</sequence>
<feature type="compositionally biased region" description="Basic and acidic residues" evidence="1">
    <location>
        <begin position="41"/>
        <end position="55"/>
    </location>
</feature>
<proteinExistence type="predicted"/>
<evidence type="ECO:0000313" key="3">
    <source>
        <dbReference type="Proteomes" id="UP000298390"/>
    </source>
</evidence>
<feature type="region of interest" description="Disordered" evidence="1">
    <location>
        <begin position="1"/>
        <end position="77"/>
    </location>
</feature>
<dbReference type="EMBL" id="SEKV01000451">
    <property type="protein sequence ID" value="TFY57130.1"/>
    <property type="molecule type" value="Genomic_DNA"/>
</dbReference>
<protein>
    <submittedName>
        <fullName evidence="2">Uncharacterized protein</fullName>
    </submittedName>
</protein>
<gene>
    <name evidence="2" type="ORF">EVJ58_g7215</name>
</gene>
<evidence type="ECO:0000313" key="2">
    <source>
        <dbReference type="EMBL" id="TFY57130.1"/>
    </source>
</evidence>
<organism evidence="2 3">
    <name type="scientific">Rhodofomes roseus</name>
    <dbReference type="NCBI Taxonomy" id="34475"/>
    <lineage>
        <taxon>Eukaryota</taxon>
        <taxon>Fungi</taxon>
        <taxon>Dikarya</taxon>
        <taxon>Basidiomycota</taxon>
        <taxon>Agaricomycotina</taxon>
        <taxon>Agaricomycetes</taxon>
        <taxon>Polyporales</taxon>
        <taxon>Rhodofomes</taxon>
    </lineage>
</organism>
<dbReference type="AlphaFoldDB" id="A0A4Y9Y4L6"/>
<dbReference type="Proteomes" id="UP000298390">
    <property type="component" value="Unassembled WGS sequence"/>
</dbReference>
<reference evidence="2 3" key="1">
    <citation type="submission" date="2019-01" db="EMBL/GenBank/DDBJ databases">
        <title>Genome sequencing of the rare red list fungi Fomitopsis rosea.</title>
        <authorList>
            <person name="Buettner E."/>
            <person name="Kellner H."/>
        </authorList>
    </citation>
    <scope>NUCLEOTIDE SEQUENCE [LARGE SCALE GENOMIC DNA]</scope>
    <source>
        <strain evidence="2 3">DSM 105464</strain>
    </source>
</reference>